<evidence type="ECO:0000256" key="3">
    <source>
        <dbReference type="ARBA" id="ARBA00022842"/>
    </source>
</evidence>
<dbReference type="Pfam" id="PF03328">
    <property type="entry name" value="HpcH_HpaI"/>
    <property type="match status" value="1"/>
</dbReference>
<evidence type="ECO:0000256" key="2">
    <source>
        <dbReference type="ARBA" id="ARBA00022723"/>
    </source>
</evidence>
<keyword evidence="3 5" id="KW-0460">Magnesium</keyword>
<organism evidence="7 8">
    <name type="scientific">Paenibacillus woosongensis</name>
    <dbReference type="NCBI Taxonomy" id="307580"/>
    <lineage>
        <taxon>Bacteria</taxon>
        <taxon>Bacillati</taxon>
        <taxon>Bacillota</taxon>
        <taxon>Bacilli</taxon>
        <taxon>Bacillales</taxon>
        <taxon>Paenibacillaceae</taxon>
        <taxon>Paenibacillus</taxon>
    </lineage>
</organism>
<proteinExistence type="predicted"/>
<dbReference type="InterPro" id="IPR011206">
    <property type="entry name" value="Citrate_lyase_beta/mcl1/mcl2"/>
</dbReference>
<feature type="binding site" evidence="4">
    <location>
        <position position="136"/>
    </location>
    <ligand>
        <name>substrate</name>
    </ligand>
</feature>
<dbReference type="AlphaFoldDB" id="A0AA95KVJ3"/>
<dbReference type="GO" id="GO:0016829">
    <property type="term" value="F:lyase activity"/>
    <property type="evidence" value="ECO:0007669"/>
    <property type="project" value="UniProtKB-KW"/>
</dbReference>
<dbReference type="InterPro" id="IPR040442">
    <property type="entry name" value="Pyrv_kinase-like_dom_sf"/>
</dbReference>
<dbReference type="SUPFAM" id="SSF51621">
    <property type="entry name" value="Phosphoenolpyruvate/pyruvate domain"/>
    <property type="match status" value="1"/>
</dbReference>
<evidence type="ECO:0000259" key="6">
    <source>
        <dbReference type="Pfam" id="PF03328"/>
    </source>
</evidence>
<gene>
    <name evidence="7" type="ORF">QNH46_21090</name>
</gene>
<dbReference type="Gene3D" id="3.20.20.60">
    <property type="entry name" value="Phosphoenolpyruvate-binding domains"/>
    <property type="match status" value="1"/>
</dbReference>
<evidence type="ECO:0000256" key="1">
    <source>
        <dbReference type="ARBA" id="ARBA00001946"/>
    </source>
</evidence>
<protein>
    <submittedName>
        <fullName evidence="7">Aldolase/citrate lyase family protein</fullName>
    </submittedName>
</protein>
<dbReference type="PIRSF" id="PIRSF015582">
    <property type="entry name" value="Cit_lyase_B"/>
    <property type="match status" value="1"/>
</dbReference>
<feature type="domain" description="HpcH/HpaI aldolase/citrate lyase" evidence="6">
    <location>
        <begin position="13"/>
        <end position="231"/>
    </location>
</feature>
<dbReference type="PANTHER" id="PTHR32308">
    <property type="entry name" value="LYASE BETA SUBUNIT, PUTATIVE (AFU_ORTHOLOGUE AFUA_4G13030)-RELATED"/>
    <property type="match status" value="1"/>
</dbReference>
<name>A0AA95KVJ3_9BACL</name>
<evidence type="ECO:0000256" key="5">
    <source>
        <dbReference type="PIRSR" id="PIRSR015582-2"/>
    </source>
</evidence>
<accession>A0AA95KVJ3</accession>
<keyword evidence="7" id="KW-0456">Lyase</keyword>
<feature type="binding site" evidence="4">
    <location>
        <position position="74"/>
    </location>
    <ligand>
        <name>substrate</name>
    </ligand>
</feature>
<feature type="binding site" evidence="5">
    <location>
        <position position="163"/>
    </location>
    <ligand>
        <name>Mg(2+)</name>
        <dbReference type="ChEBI" id="CHEBI:18420"/>
    </ligand>
</feature>
<comment type="cofactor">
    <cofactor evidence="1">
        <name>Mg(2+)</name>
        <dbReference type="ChEBI" id="CHEBI:18420"/>
    </cofactor>
</comment>
<dbReference type="InterPro" id="IPR015813">
    <property type="entry name" value="Pyrv/PenolPyrv_kinase-like_dom"/>
</dbReference>
<dbReference type="Proteomes" id="UP001177943">
    <property type="component" value="Chromosome"/>
</dbReference>
<keyword evidence="2 5" id="KW-0479">Metal-binding</keyword>
<dbReference type="RefSeq" id="WP_283925904.1">
    <property type="nucleotide sequence ID" value="NZ_CP126084.1"/>
</dbReference>
<feature type="binding site" evidence="5">
    <location>
        <position position="136"/>
    </location>
    <ligand>
        <name>Mg(2+)</name>
        <dbReference type="ChEBI" id="CHEBI:18420"/>
    </ligand>
</feature>
<dbReference type="GO" id="GO:0006107">
    <property type="term" value="P:oxaloacetate metabolic process"/>
    <property type="evidence" value="ECO:0007669"/>
    <property type="project" value="TreeGrafter"/>
</dbReference>
<evidence type="ECO:0000313" key="8">
    <source>
        <dbReference type="Proteomes" id="UP001177943"/>
    </source>
</evidence>
<dbReference type="PANTHER" id="PTHR32308:SF1">
    <property type="entry name" value="HPCH_HPAI ALDOLASE_CITRATE LYASE DOMAIN-CONTAINING PROTEIN"/>
    <property type="match status" value="1"/>
</dbReference>
<dbReference type="InterPro" id="IPR005000">
    <property type="entry name" value="Aldolase/citrate-lyase_domain"/>
</dbReference>
<dbReference type="EMBL" id="CP126084">
    <property type="protein sequence ID" value="WHX48535.1"/>
    <property type="molecule type" value="Genomic_DNA"/>
</dbReference>
<sequence length="249" mass="29185">MRKKISQITDNERVIFYVAGYKPGYIEKAMTLGLKNIILCLEDGTPENKKIEARSLVKRALSEFKDLDLNLIVRINSVYTDHWKADFEALLENRPTRIRIPMVNKAEDLLEIDEYWRFISKESDDDYKPLYEIMIESKEGLNNLERIYQCSDNIYAFTLGGGDYYDDVKLNSDDPQKEVLFAKQKICQFCNENSLYSFDTTFMKYKDLEGYRNDCEFSRNLGFTGRSIIHPDQIKIGLEVYSERKGTYV</sequence>
<dbReference type="KEGG" id="pwn:QNH46_21090"/>
<evidence type="ECO:0000256" key="4">
    <source>
        <dbReference type="PIRSR" id="PIRSR015582-1"/>
    </source>
</evidence>
<dbReference type="GO" id="GO:0000287">
    <property type="term" value="F:magnesium ion binding"/>
    <property type="evidence" value="ECO:0007669"/>
    <property type="project" value="TreeGrafter"/>
</dbReference>
<evidence type="ECO:0000313" key="7">
    <source>
        <dbReference type="EMBL" id="WHX48535.1"/>
    </source>
</evidence>
<reference evidence="7" key="1">
    <citation type="submission" date="2023-05" db="EMBL/GenBank/DDBJ databases">
        <title>Comparative genomics of Bacillaceae isolates and their secondary metabolite potential.</title>
        <authorList>
            <person name="Song L."/>
            <person name="Nielsen L.J."/>
            <person name="Mohite O."/>
            <person name="Xu X."/>
            <person name="Weber T."/>
            <person name="Kovacs A.T."/>
        </authorList>
    </citation>
    <scope>NUCLEOTIDE SEQUENCE</scope>
    <source>
        <strain evidence="7">B2_4</strain>
    </source>
</reference>